<evidence type="ECO:0000256" key="4">
    <source>
        <dbReference type="ARBA" id="ARBA00023054"/>
    </source>
</evidence>
<dbReference type="Pfam" id="PF00071">
    <property type="entry name" value="Ras"/>
    <property type="match status" value="1"/>
</dbReference>
<evidence type="ECO:0000256" key="7">
    <source>
        <dbReference type="SAM" id="MobiDB-lite"/>
    </source>
</evidence>
<feature type="coiled-coil region" evidence="6">
    <location>
        <begin position="82"/>
        <end position="201"/>
    </location>
</feature>
<dbReference type="SMART" id="SM00177">
    <property type="entry name" value="ARF"/>
    <property type="match status" value="1"/>
</dbReference>
<organism evidence="8 9">
    <name type="scientific">Steinernema hermaphroditum</name>
    <dbReference type="NCBI Taxonomy" id="289476"/>
    <lineage>
        <taxon>Eukaryota</taxon>
        <taxon>Metazoa</taxon>
        <taxon>Ecdysozoa</taxon>
        <taxon>Nematoda</taxon>
        <taxon>Chromadorea</taxon>
        <taxon>Rhabditida</taxon>
        <taxon>Tylenchina</taxon>
        <taxon>Panagrolaimomorpha</taxon>
        <taxon>Strongyloidoidea</taxon>
        <taxon>Steinernematidae</taxon>
        <taxon>Steinernema</taxon>
    </lineage>
</organism>
<dbReference type="Gene3D" id="3.40.50.300">
    <property type="entry name" value="P-loop containing nucleotide triphosphate hydrolases"/>
    <property type="match status" value="1"/>
</dbReference>
<dbReference type="Proteomes" id="UP001175271">
    <property type="component" value="Unassembled WGS sequence"/>
</dbReference>
<dbReference type="GO" id="GO:0003924">
    <property type="term" value="F:GTPase activity"/>
    <property type="evidence" value="ECO:0007669"/>
    <property type="project" value="InterPro"/>
</dbReference>
<protein>
    <submittedName>
        <fullName evidence="8">Uncharacterized protein</fullName>
    </submittedName>
</protein>
<keyword evidence="5" id="KW-0342">GTP-binding</keyword>
<name>A0AA39H1W3_9BILA</name>
<evidence type="ECO:0000256" key="1">
    <source>
        <dbReference type="ARBA" id="ARBA00004496"/>
    </source>
</evidence>
<feature type="region of interest" description="Disordered" evidence="7">
    <location>
        <begin position="1"/>
        <end position="24"/>
    </location>
</feature>
<comment type="subcellular location">
    <subcellularLocation>
        <location evidence="1">Cytoplasm</location>
    </subcellularLocation>
</comment>
<dbReference type="GO" id="GO:0005737">
    <property type="term" value="C:cytoplasm"/>
    <property type="evidence" value="ECO:0007669"/>
    <property type="project" value="UniProtKB-SubCell"/>
</dbReference>
<dbReference type="PROSITE" id="PS51417">
    <property type="entry name" value="ARF"/>
    <property type="match status" value="1"/>
</dbReference>
<keyword evidence="2" id="KW-0963">Cytoplasm</keyword>
<dbReference type="PROSITE" id="PS51419">
    <property type="entry name" value="RAB"/>
    <property type="match status" value="1"/>
</dbReference>
<dbReference type="SMART" id="SM00175">
    <property type="entry name" value="RAB"/>
    <property type="match status" value="1"/>
</dbReference>
<dbReference type="CDD" id="cd00154">
    <property type="entry name" value="Rab"/>
    <property type="match status" value="1"/>
</dbReference>
<keyword evidence="4 6" id="KW-0175">Coiled coil</keyword>
<dbReference type="EMBL" id="JAUCMV010000005">
    <property type="protein sequence ID" value="KAK0397695.1"/>
    <property type="molecule type" value="Genomic_DNA"/>
</dbReference>
<dbReference type="InterPro" id="IPR005225">
    <property type="entry name" value="Small_GTP-bd"/>
</dbReference>
<dbReference type="PRINTS" id="PR00449">
    <property type="entry name" value="RASTRNSFRMNG"/>
</dbReference>
<keyword evidence="3" id="KW-0547">Nucleotide-binding</keyword>
<evidence type="ECO:0000313" key="9">
    <source>
        <dbReference type="Proteomes" id="UP001175271"/>
    </source>
</evidence>
<dbReference type="PANTHER" id="PTHR47977">
    <property type="entry name" value="RAS-RELATED PROTEIN RAB"/>
    <property type="match status" value="1"/>
</dbReference>
<accession>A0AA39H1W3</accession>
<evidence type="ECO:0000256" key="2">
    <source>
        <dbReference type="ARBA" id="ARBA00022490"/>
    </source>
</evidence>
<dbReference type="PROSITE" id="PS51421">
    <property type="entry name" value="RAS"/>
    <property type="match status" value="1"/>
</dbReference>
<comment type="caution">
    <text evidence="8">The sequence shown here is derived from an EMBL/GenBank/DDBJ whole genome shotgun (WGS) entry which is preliminary data.</text>
</comment>
<evidence type="ECO:0000313" key="8">
    <source>
        <dbReference type="EMBL" id="KAK0397695.1"/>
    </source>
</evidence>
<proteinExistence type="predicted"/>
<dbReference type="InterPro" id="IPR050227">
    <property type="entry name" value="Rab"/>
</dbReference>
<gene>
    <name evidence="8" type="ORF">QR680_002223</name>
</gene>
<dbReference type="SMART" id="SM00173">
    <property type="entry name" value="RAS"/>
    <property type="match status" value="1"/>
</dbReference>
<dbReference type="NCBIfam" id="TIGR00231">
    <property type="entry name" value="small_GTP"/>
    <property type="match status" value="1"/>
</dbReference>
<dbReference type="AlphaFoldDB" id="A0AA39H1W3"/>
<dbReference type="InterPro" id="IPR001806">
    <property type="entry name" value="Small_GTPase"/>
</dbReference>
<dbReference type="SUPFAM" id="SSF52540">
    <property type="entry name" value="P-loop containing nucleoside triphosphate hydrolases"/>
    <property type="match status" value="1"/>
</dbReference>
<reference evidence="8" key="1">
    <citation type="submission" date="2023-06" db="EMBL/GenBank/DDBJ databases">
        <title>Genomic analysis of the entomopathogenic nematode Steinernema hermaphroditum.</title>
        <authorList>
            <person name="Schwarz E.M."/>
            <person name="Heppert J.K."/>
            <person name="Baniya A."/>
            <person name="Schwartz H.T."/>
            <person name="Tan C.-H."/>
            <person name="Antoshechkin I."/>
            <person name="Sternberg P.W."/>
            <person name="Goodrich-Blair H."/>
            <person name="Dillman A.R."/>
        </authorList>
    </citation>
    <scope>NUCLEOTIDE SEQUENCE</scope>
    <source>
        <strain evidence="8">PS9179</strain>
        <tissue evidence="8">Whole animal</tissue>
    </source>
</reference>
<sequence length="938" mass="108440">MDEEYLYGTNSDDNAEEEYRSDNGHHSKNIPWINAPSEVFSNCSSSNNLKEDIPCQKDVLRFYKDLQTYGVPEMLYQFENVIGSLCKEIKEQKDQNETLQQVYHQEREMHNRRMNEVEHELDQQLSYAEEKARAEERQRLNKEKEDMRIRLEEEVDHLKSSIEKLQKVENLLNKERTNKKHEELEEKLQDLSVENRSLKSNLADNHLEITLIKAELAQVRSEYESKQADFFNEKENVFAAIQQKENLERQLELLYDANKKLHEANDTLTVALDHRSSVCQQFNIRAASPSNFSLSRQSSLLSFNDARLSANRRSNGCISSEDGHIQTAQDAPAEYEISLKSCSSDEFEQPEYIGGDGGNEEGLSEPTGPPERTFRVVLCGDASVGKSSIIMRIVKGVYASGLPSTLGVDFHVKSVRIGGKNVAVQLWDTAGQERFRSLCKSYFRRADGAVLVYDCSAENTFLRIREWVDVIKDSVSKPVPILMCANKTDLRNAVYKYDKSGANYAMNTQFIECSALEGTNIENALVKLTREMMSHEDSEMKATGVVLNKTSKSACFSRPSCSKNEFDYASYLNQDVIPSTVPFRDVNTDTFWKLESVHQNELRRYIEKNITKELAGLETKPWLPTDQIIDELAQCIHYDYGTINKQHFMYDKNLYGWMHMMKFSCILVDDRYVFGIFLARFRFRLKEVLLRKQYRSWASNSRSITIRDTQKMIEHFWGMFASESDKCARKELKKMGFHEDSEAMDTRVFNIENNIDQELGYSIATEAKRVINNMYPASDIVELSQNTRRDHFFKNVSIPVTIRLVRLRNREIPAVLDIVWKDLSTASQNSLEMCSTQFCEESDQVSELTEFNGSKPSRFFKDRALRYNLSPDSSLITYASSRPTFFGDSGQQSKSTKFRKLKKLIASETETEWYKLLDWQVAHNFRANIPDAFRHFTF</sequence>
<dbReference type="SMART" id="SM00174">
    <property type="entry name" value="RHO"/>
    <property type="match status" value="1"/>
</dbReference>
<dbReference type="FunFam" id="3.40.50.300:FF:001348">
    <property type="entry name" value="Ras and EF-hand domain-containing protein"/>
    <property type="match status" value="1"/>
</dbReference>
<dbReference type="GO" id="GO:0005525">
    <property type="term" value="F:GTP binding"/>
    <property type="evidence" value="ECO:0007669"/>
    <property type="project" value="UniProtKB-KW"/>
</dbReference>
<evidence type="ECO:0000256" key="5">
    <source>
        <dbReference type="ARBA" id="ARBA00023134"/>
    </source>
</evidence>
<keyword evidence="9" id="KW-1185">Reference proteome</keyword>
<evidence type="ECO:0000256" key="3">
    <source>
        <dbReference type="ARBA" id="ARBA00022741"/>
    </source>
</evidence>
<dbReference type="InterPro" id="IPR027417">
    <property type="entry name" value="P-loop_NTPase"/>
</dbReference>
<evidence type="ECO:0000256" key="6">
    <source>
        <dbReference type="SAM" id="Coils"/>
    </source>
</evidence>
<dbReference type="SMART" id="SM00176">
    <property type="entry name" value="RAN"/>
    <property type="match status" value="1"/>
</dbReference>